<dbReference type="InterPro" id="IPR010220">
    <property type="entry name" value="CO2_hydration"/>
</dbReference>
<organism evidence="1 2">
    <name type="scientific">Tumidithrix elongata BACA0141</name>
    <dbReference type="NCBI Taxonomy" id="2716417"/>
    <lineage>
        <taxon>Bacteria</taxon>
        <taxon>Bacillati</taxon>
        <taxon>Cyanobacteriota</taxon>
        <taxon>Cyanophyceae</taxon>
        <taxon>Pseudanabaenales</taxon>
        <taxon>Pseudanabaenaceae</taxon>
        <taxon>Tumidithrix</taxon>
        <taxon>Tumidithrix elongata</taxon>
    </lineage>
</organism>
<gene>
    <name evidence="1" type="ORF">V2H45_01435</name>
</gene>
<name>A0AAW9PWV2_9CYAN</name>
<dbReference type="AlphaFoldDB" id="A0AAW9PWV2"/>
<evidence type="ECO:0000313" key="2">
    <source>
        <dbReference type="Proteomes" id="UP001333818"/>
    </source>
</evidence>
<proteinExistence type="predicted"/>
<comment type="caution">
    <text evidence="1">The sequence shown here is derived from an EMBL/GenBank/DDBJ whole genome shotgun (WGS) entry which is preliminary data.</text>
</comment>
<dbReference type="EMBL" id="JAZBJZ010000003">
    <property type="protein sequence ID" value="MEE3715403.1"/>
    <property type="molecule type" value="Genomic_DNA"/>
</dbReference>
<evidence type="ECO:0000313" key="1">
    <source>
        <dbReference type="EMBL" id="MEE3715403.1"/>
    </source>
</evidence>
<dbReference type="NCBIfam" id="TIGR01964">
    <property type="entry name" value="chpXY"/>
    <property type="match status" value="1"/>
</dbReference>
<keyword evidence="2" id="KW-1185">Reference proteome</keyword>
<protein>
    <submittedName>
        <fullName evidence="1">CO2 hydration protein</fullName>
    </submittedName>
</protein>
<reference evidence="1" key="1">
    <citation type="submission" date="2024-01" db="EMBL/GenBank/DDBJ databases">
        <title>Bank of Algae and Cyanobacteria of the Azores (BACA) strain genomes.</title>
        <authorList>
            <person name="Luz R."/>
            <person name="Cordeiro R."/>
            <person name="Fonseca A."/>
            <person name="Goncalves V."/>
        </authorList>
    </citation>
    <scope>NUCLEOTIDE SEQUENCE</scope>
    <source>
        <strain evidence="1">BACA0141</strain>
    </source>
</reference>
<dbReference type="Pfam" id="PF10216">
    <property type="entry name" value="ChpXY"/>
    <property type="match status" value="1"/>
</dbReference>
<sequence length="389" mass="44268">MSTTRSPLNPTLTEILDRLQTGGALLPESKENLMEVVGILKSYGHVLDAYWRNLTYISESQFLVLFPFFKYFNGDVSAKKLLQHLWHDRINLEFSEYCMRAMLWHGGGGLDKYLDSEDFSQKVEVAIAAKLKGNFLMQGLHRLFPNFLPEQMRQMAYYHALGFFWSFMSPMFLDLSDRYDRGEIQTIADVVNHVIAGLVGAAAKPFTYTVKIKGQDYEIVPASAGLNFLNDTAIPYVEAVFFRSFPFRGTISYNAQDNFRDNALVQKIPYEISQFNYGVLYADPLPVGGAGIPPTLLMQDMRHFLPQYLHDFYKLGVRGEVDLRVKICVSFQKSMFCVTTAAIKALAPFPIDTQEPEQQAANRKYLQGWLKRLAASRILTVQDISVLNV</sequence>
<dbReference type="Proteomes" id="UP001333818">
    <property type="component" value="Unassembled WGS sequence"/>
</dbReference>
<accession>A0AAW9PWV2</accession>
<dbReference type="RefSeq" id="WP_330481825.1">
    <property type="nucleotide sequence ID" value="NZ_JAZBJZ010000003.1"/>
</dbReference>